<comment type="caution">
    <text evidence="2">The sequence shown here is derived from an EMBL/GenBank/DDBJ whole genome shotgun (WGS) entry which is preliminary data.</text>
</comment>
<dbReference type="EMBL" id="JABXBU010000003">
    <property type="protein sequence ID" value="KAF8792821.1"/>
    <property type="molecule type" value="Genomic_DNA"/>
</dbReference>
<dbReference type="GO" id="GO:0042795">
    <property type="term" value="P:snRNA transcription by RNA polymerase II"/>
    <property type="evidence" value="ECO:0007669"/>
    <property type="project" value="TreeGrafter"/>
</dbReference>
<name>A0A8T0FP16_ARGBR</name>
<organism evidence="2 3">
    <name type="scientific">Argiope bruennichi</name>
    <name type="common">Wasp spider</name>
    <name type="synonym">Aranea bruennichi</name>
    <dbReference type="NCBI Taxonomy" id="94029"/>
    <lineage>
        <taxon>Eukaryota</taxon>
        <taxon>Metazoa</taxon>
        <taxon>Ecdysozoa</taxon>
        <taxon>Arthropoda</taxon>
        <taxon>Chelicerata</taxon>
        <taxon>Arachnida</taxon>
        <taxon>Araneae</taxon>
        <taxon>Araneomorphae</taxon>
        <taxon>Entelegynae</taxon>
        <taxon>Araneoidea</taxon>
        <taxon>Araneidae</taxon>
        <taxon>Argiope</taxon>
    </lineage>
</organism>
<dbReference type="InterPro" id="IPR019188">
    <property type="entry name" value="SNAPC1"/>
</dbReference>
<gene>
    <name evidence="2" type="ORF">HNY73_004374</name>
</gene>
<accession>A0A8T0FP16</accession>
<dbReference type="PANTHER" id="PTHR15131:SF3">
    <property type="entry name" value="SNRNA-ACTIVATING PROTEIN COMPLEX SUBUNIT 1"/>
    <property type="match status" value="1"/>
</dbReference>
<dbReference type="Proteomes" id="UP000807504">
    <property type="component" value="Unassembled WGS sequence"/>
</dbReference>
<keyword evidence="3" id="KW-1185">Reference proteome</keyword>
<reference evidence="2" key="1">
    <citation type="journal article" date="2020" name="bioRxiv">
        <title>Chromosome-level reference genome of the European wasp spider Argiope bruennichi: a resource for studies on range expansion and evolutionary adaptation.</title>
        <authorList>
            <person name="Sheffer M.M."/>
            <person name="Hoppe A."/>
            <person name="Krehenwinkel H."/>
            <person name="Uhl G."/>
            <person name="Kuss A.W."/>
            <person name="Jensen L."/>
            <person name="Jensen C."/>
            <person name="Gillespie R.G."/>
            <person name="Hoff K.J."/>
            <person name="Prost S."/>
        </authorList>
    </citation>
    <scope>NUCLEOTIDE SEQUENCE</scope>
</reference>
<dbReference type="GO" id="GO:0042796">
    <property type="term" value="P:snRNA transcription by RNA polymerase III"/>
    <property type="evidence" value="ECO:0007669"/>
    <property type="project" value="TreeGrafter"/>
</dbReference>
<evidence type="ECO:0000256" key="1">
    <source>
        <dbReference type="SAM" id="MobiDB-lite"/>
    </source>
</evidence>
<sequence length="405" mass="47154">MPKVKYIAEGFVVDANKLLTEFVEKNSPEFSVFTHVWKKYNFAAIFLGRSTRELAQFTQEIFQLTLNHMLTAELLQQIGAVYIVPEWADSRSPSIRVTLQVYQHFVEMKRLAVEQKYKSLHYIIGYLMKCAFDFVKHPCLIGPRNFKCTREARMNSLHMSCLLEELKRRSLSFFDNKTLREIEELNNTYANLSKNVPIPNQGLATDLDIKKYLKQLPQLVCAGPDNSDANSLSDEEIDNIGFRRAQIKTNAFTSKALFRQLNPTDEDEDNERVTRSQTQRESLFRKAKLQRASTGNEDVGECDKIYVPKRRWTRRTPVEKRRVGRPRKETKVDLEKQLWMEIGELSEAEKFKTFRRGPLTRNSCLDYYVEPFEEPHYEMAVMSSTSEEDDEDIDNPDEPMVTGNA</sequence>
<feature type="region of interest" description="Disordered" evidence="1">
    <location>
        <begin position="381"/>
        <end position="405"/>
    </location>
</feature>
<dbReference type="PANTHER" id="PTHR15131">
    <property type="entry name" value="SMALL NUCLEAR RNA ACTIVATING COMPLEX, POLYPEPTIDE 1"/>
    <property type="match status" value="1"/>
</dbReference>
<reference evidence="2" key="2">
    <citation type="submission" date="2020-06" db="EMBL/GenBank/DDBJ databases">
        <authorList>
            <person name="Sheffer M."/>
        </authorList>
    </citation>
    <scope>NUCLEOTIDE SEQUENCE</scope>
</reference>
<dbReference type="AlphaFoldDB" id="A0A8T0FP16"/>
<feature type="region of interest" description="Disordered" evidence="1">
    <location>
        <begin position="261"/>
        <end position="289"/>
    </location>
</feature>
<evidence type="ECO:0000313" key="2">
    <source>
        <dbReference type="EMBL" id="KAF8792821.1"/>
    </source>
</evidence>
<feature type="compositionally biased region" description="Acidic residues" evidence="1">
    <location>
        <begin position="386"/>
        <end position="397"/>
    </location>
</feature>
<protein>
    <submittedName>
        <fullName evidence="2">snRNA-activating protein complex subunit 1 like protein</fullName>
    </submittedName>
</protein>
<proteinExistence type="predicted"/>
<dbReference type="GO" id="GO:0019185">
    <property type="term" value="C:snRNA-activating protein complex"/>
    <property type="evidence" value="ECO:0007669"/>
    <property type="project" value="TreeGrafter"/>
</dbReference>
<dbReference type="Pfam" id="PF09808">
    <property type="entry name" value="SNAPC1"/>
    <property type="match status" value="1"/>
</dbReference>
<dbReference type="GO" id="GO:0043565">
    <property type="term" value="F:sequence-specific DNA binding"/>
    <property type="evidence" value="ECO:0007669"/>
    <property type="project" value="TreeGrafter"/>
</dbReference>
<evidence type="ECO:0000313" key="3">
    <source>
        <dbReference type="Proteomes" id="UP000807504"/>
    </source>
</evidence>